<feature type="transmembrane region" description="Helical" evidence="9">
    <location>
        <begin position="439"/>
        <end position="458"/>
    </location>
</feature>
<feature type="transmembrane region" description="Helical" evidence="9">
    <location>
        <begin position="233"/>
        <end position="253"/>
    </location>
</feature>
<evidence type="ECO:0000256" key="2">
    <source>
        <dbReference type="ARBA" id="ARBA00008974"/>
    </source>
</evidence>
<dbReference type="PIRSF" id="PIRSF002744">
    <property type="entry name" value="Pur-cyt_permease"/>
    <property type="match status" value="1"/>
</dbReference>
<comment type="similarity">
    <text evidence="2 7">Belongs to the purine-cytosine permease (2.A.39) family.</text>
</comment>
<evidence type="ECO:0000256" key="1">
    <source>
        <dbReference type="ARBA" id="ARBA00004141"/>
    </source>
</evidence>
<evidence type="ECO:0000256" key="3">
    <source>
        <dbReference type="ARBA" id="ARBA00022448"/>
    </source>
</evidence>
<proteinExistence type="inferred from homology"/>
<evidence type="ECO:0000256" key="5">
    <source>
        <dbReference type="ARBA" id="ARBA00022989"/>
    </source>
</evidence>
<dbReference type="PANTHER" id="PTHR31806">
    <property type="entry name" value="PURINE-CYTOSINE PERMEASE FCY2-RELATED"/>
    <property type="match status" value="1"/>
</dbReference>
<evidence type="ECO:0000313" key="11">
    <source>
        <dbReference type="Proteomes" id="UP000184330"/>
    </source>
</evidence>
<name>A0A1L7X0V1_9HELO</name>
<dbReference type="AlphaFoldDB" id="A0A1L7X0V1"/>
<organism evidence="10 11">
    <name type="scientific">Phialocephala subalpina</name>
    <dbReference type="NCBI Taxonomy" id="576137"/>
    <lineage>
        <taxon>Eukaryota</taxon>
        <taxon>Fungi</taxon>
        <taxon>Dikarya</taxon>
        <taxon>Ascomycota</taxon>
        <taxon>Pezizomycotina</taxon>
        <taxon>Leotiomycetes</taxon>
        <taxon>Helotiales</taxon>
        <taxon>Mollisiaceae</taxon>
        <taxon>Phialocephala</taxon>
        <taxon>Phialocephala fortinii species complex</taxon>
    </lineage>
</organism>
<evidence type="ECO:0000313" key="10">
    <source>
        <dbReference type="EMBL" id="CZR58646.1"/>
    </source>
</evidence>
<gene>
    <name evidence="10" type="ORF">PAC_08538</name>
</gene>
<evidence type="ECO:0000256" key="6">
    <source>
        <dbReference type="ARBA" id="ARBA00023136"/>
    </source>
</evidence>
<feature type="transmembrane region" description="Helical" evidence="9">
    <location>
        <begin position="400"/>
        <end position="418"/>
    </location>
</feature>
<feature type="compositionally biased region" description="Basic and acidic residues" evidence="8">
    <location>
        <begin position="1"/>
        <end position="18"/>
    </location>
</feature>
<keyword evidence="5 9" id="KW-1133">Transmembrane helix</keyword>
<feature type="transmembrane region" description="Helical" evidence="9">
    <location>
        <begin position="201"/>
        <end position="221"/>
    </location>
</feature>
<feature type="region of interest" description="Disordered" evidence="8">
    <location>
        <begin position="1"/>
        <end position="27"/>
    </location>
</feature>
<dbReference type="PANTHER" id="PTHR31806:SF1">
    <property type="entry name" value="PURINE-CYTOSINE PERMEASE FCY2-RELATED"/>
    <property type="match status" value="1"/>
</dbReference>
<keyword evidence="3 7" id="KW-0813">Transport</keyword>
<feature type="transmembrane region" description="Helical" evidence="9">
    <location>
        <begin position="174"/>
        <end position="195"/>
    </location>
</feature>
<keyword evidence="4 9" id="KW-0812">Transmembrane</keyword>
<feature type="transmembrane region" description="Helical" evidence="9">
    <location>
        <begin position="367"/>
        <end position="388"/>
    </location>
</feature>
<dbReference type="OrthoDB" id="5428495at2759"/>
<dbReference type="GO" id="GO:0005886">
    <property type="term" value="C:plasma membrane"/>
    <property type="evidence" value="ECO:0007669"/>
    <property type="project" value="TreeGrafter"/>
</dbReference>
<dbReference type="EMBL" id="FJOG01000012">
    <property type="protein sequence ID" value="CZR58646.1"/>
    <property type="molecule type" value="Genomic_DNA"/>
</dbReference>
<feature type="transmembrane region" description="Helical" evidence="9">
    <location>
        <begin position="273"/>
        <end position="295"/>
    </location>
</feature>
<sequence length="504" mass="54684">MNSKMDTKPKFSAEKPSDETDNSSIGEGAIRGGFRAWAKKLSVETGGIERVTDEERQSNTTHVWNACTFWLSANTAVATLSTGMVGGSMGLSFWDCFAIILVVNIVSCLLPAWTASFGLTGLRMTTFSRYSFGYWGNLLVVVFSMVSTTGWNAINSISGASVLAALSNDKCPQWAGVLIICTTVWIICVLGISWIHRLDAFIWVLPFIVWCVAAGTGAPHFHGEAVKSPTGPNGAAAALSFMAVIFSFAVSWINCAADYNVRMPVNTPRYKIFWATYIGIFVPTVLVETLGAALFSGTEGNAAWKHAYQAYGVGGPLKMALEPAGGFGKFLMVLAALSSIPNNIPNNYSFAMHAQNFGPWALHIPRVVFVSCGYVAAVIVGCCAARFFPEATLQTFLSIIGYWTVIHIVVVAEEHFIFRVGRWSRYDLDTWSKQDLLPFGWGAIGAFCFGFIGAALGMNITWYTGPIAGLIGKKGANIGHELTFAFSAVTFPVLRWLEKKYTGK</sequence>
<dbReference type="STRING" id="576137.A0A1L7X0V1"/>
<protein>
    <submittedName>
        <fullName evidence="10">Related to purine-cytosine permease and related proteins</fullName>
    </submittedName>
</protein>
<accession>A0A1L7X0V1</accession>
<keyword evidence="6 7" id="KW-0472">Membrane</keyword>
<reference evidence="10 11" key="1">
    <citation type="submission" date="2016-03" db="EMBL/GenBank/DDBJ databases">
        <authorList>
            <person name="Ploux O."/>
        </authorList>
    </citation>
    <scope>NUCLEOTIDE SEQUENCE [LARGE SCALE GENOMIC DNA]</scope>
    <source>
        <strain evidence="10 11">UAMH 11012</strain>
    </source>
</reference>
<dbReference type="GO" id="GO:0022857">
    <property type="term" value="F:transmembrane transporter activity"/>
    <property type="evidence" value="ECO:0007669"/>
    <property type="project" value="InterPro"/>
</dbReference>
<dbReference type="Gene3D" id="1.10.4160.10">
    <property type="entry name" value="Hydantoin permease"/>
    <property type="match status" value="1"/>
</dbReference>
<evidence type="ECO:0000256" key="9">
    <source>
        <dbReference type="SAM" id="Phobius"/>
    </source>
</evidence>
<evidence type="ECO:0000256" key="7">
    <source>
        <dbReference type="PIRNR" id="PIRNR002744"/>
    </source>
</evidence>
<dbReference type="Proteomes" id="UP000184330">
    <property type="component" value="Unassembled WGS sequence"/>
</dbReference>
<dbReference type="InterPro" id="IPR001248">
    <property type="entry name" value="Pur-cyt_permease"/>
</dbReference>
<keyword evidence="11" id="KW-1185">Reference proteome</keyword>
<comment type="subcellular location">
    <subcellularLocation>
        <location evidence="1">Membrane</location>
        <topology evidence="1">Multi-pass membrane protein</topology>
    </subcellularLocation>
</comment>
<feature type="transmembrane region" description="Helical" evidence="9">
    <location>
        <begin position="134"/>
        <end position="154"/>
    </location>
</feature>
<evidence type="ECO:0000256" key="8">
    <source>
        <dbReference type="SAM" id="MobiDB-lite"/>
    </source>
</evidence>
<feature type="transmembrane region" description="Helical" evidence="9">
    <location>
        <begin position="93"/>
        <end position="114"/>
    </location>
</feature>
<dbReference type="Pfam" id="PF02133">
    <property type="entry name" value="Transp_cyt_pur"/>
    <property type="match status" value="1"/>
</dbReference>
<evidence type="ECO:0000256" key="4">
    <source>
        <dbReference type="ARBA" id="ARBA00022692"/>
    </source>
</evidence>
<feature type="transmembrane region" description="Helical" evidence="9">
    <location>
        <begin position="478"/>
        <end position="497"/>
    </location>
</feature>
<dbReference type="InterPro" id="IPR026030">
    <property type="entry name" value="Pur-cyt_permease_Fcy2/21/22"/>
</dbReference>